<evidence type="ECO:0000313" key="2">
    <source>
        <dbReference type="Proteomes" id="UP000030907"/>
    </source>
</evidence>
<dbReference type="HOGENOM" id="CLU_2059913_0_0_5"/>
<proteinExistence type="predicted"/>
<gene>
    <name evidence="1" type="ORF">SKP52_23780</name>
</gene>
<dbReference type="Proteomes" id="UP000030907">
    <property type="component" value="Plasmid pSfKp5.2"/>
</dbReference>
<sequence>MPKTQTVTLRYRASEAFWEIQCRAICELSICERRAYSLPSLLAHVAEKKLGELGKLTPKDLLYFASTDSVCGDIPINIGVDKWVNDRLRRVRWRLSESSGTRVTNIQLHRLAFYIITGA</sequence>
<evidence type="ECO:0000313" key="1">
    <source>
        <dbReference type="EMBL" id="AJA11598.1"/>
    </source>
</evidence>
<keyword evidence="1" id="KW-0614">Plasmid</keyword>
<protein>
    <submittedName>
        <fullName evidence="1">Uncharacterized protein</fullName>
    </submittedName>
</protein>
<dbReference type="AlphaFoldDB" id="A0A0A7PQN8"/>
<name>A0A0A7PQN8_9SPHN</name>
<geneLocation type="plasmid" evidence="1 2">
    <name>pSfKp5.2</name>
</geneLocation>
<organism evidence="1 2">
    <name type="scientific">Sphingopyxis fribergensis</name>
    <dbReference type="NCBI Taxonomy" id="1515612"/>
    <lineage>
        <taxon>Bacteria</taxon>
        <taxon>Pseudomonadati</taxon>
        <taxon>Pseudomonadota</taxon>
        <taxon>Alphaproteobacteria</taxon>
        <taxon>Sphingomonadales</taxon>
        <taxon>Sphingomonadaceae</taxon>
        <taxon>Sphingopyxis</taxon>
    </lineage>
</organism>
<accession>A0A0A7PQN8</accession>
<reference evidence="1 2" key="1">
    <citation type="journal article" date="2015" name="Int. J. Syst. Evol. Microbiol.">
        <title>Description of Sphingopyxis fribergensis sp. nov. - a soil bacterium with the ability to degrade styrene and phenylacetic acid.</title>
        <authorList>
            <person name="Oelschlagel M."/>
            <person name="Ruckert C."/>
            <person name="Kalinowski J."/>
            <person name="Schmidt G."/>
            <person name="Schlomann M."/>
            <person name="Tischler D."/>
        </authorList>
    </citation>
    <scope>NUCLEOTIDE SEQUENCE [LARGE SCALE GENOMIC DNA]</scope>
    <source>
        <strain evidence="1 2">Kp5.2</strain>
        <plasmid evidence="1">pSfKp5.2</plasmid>
    </source>
</reference>
<keyword evidence="2" id="KW-1185">Reference proteome</keyword>
<dbReference type="EMBL" id="CP009123">
    <property type="protein sequence ID" value="AJA11598.1"/>
    <property type="molecule type" value="Genomic_DNA"/>
</dbReference>
<dbReference type="KEGG" id="sphk:SKP52_23780"/>